<feature type="domain" description="Large polyvalent protein associated" evidence="1">
    <location>
        <begin position="444"/>
        <end position="537"/>
    </location>
</feature>
<reference evidence="2 3" key="1">
    <citation type="submission" date="2017-02" db="EMBL/GenBank/DDBJ databases">
        <authorList>
            <person name="Peterson S.W."/>
        </authorList>
    </citation>
    <scope>NUCLEOTIDE SEQUENCE [LARGE SCALE GENOMIC DNA]</scope>
    <source>
        <strain evidence="2 3">ATCC BAA-908</strain>
    </source>
</reference>
<dbReference type="GeneID" id="78315818"/>
<dbReference type="Proteomes" id="UP000190423">
    <property type="component" value="Unassembled WGS sequence"/>
</dbReference>
<gene>
    <name evidence="2" type="ORF">SAMN02745149_00499</name>
</gene>
<accession>A0A1T4JKD6</accession>
<organism evidence="2 3">
    <name type="scientific">Treponema porcinum</name>
    <dbReference type="NCBI Taxonomy" id="261392"/>
    <lineage>
        <taxon>Bacteria</taxon>
        <taxon>Pseudomonadati</taxon>
        <taxon>Spirochaetota</taxon>
        <taxon>Spirochaetia</taxon>
        <taxon>Spirochaetales</taxon>
        <taxon>Treponemataceae</taxon>
        <taxon>Treponema</taxon>
    </lineage>
</organism>
<protein>
    <recommendedName>
        <fullName evidence="1">Large polyvalent protein associated domain-containing protein</fullName>
    </recommendedName>
</protein>
<evidence type="ECO:0000259" key="1">
    <source>
        <dbReference type="Pfam" id="PF18840"/>
    </source>
</evidence>
<dbReference type="EMBL" id="FUWG01000003">
    <property type="protein sequence ID" value="SJZ30612.1"/>
    <property type="molecule type" value="Genomic_DNA"/>
</dbReference>
<evidence type="ECO:0000313" key="3">
    <source>
        <dbReference type="Proteomes" id="UP000190423"/>
    </source>
</evidence>
<dbReference type="InterPro" id="IPR041045">
    <property type="entry name" value="LPD25"/>
</dbReference>
<proteinExistence type="predicted"/>
<dbReference type="STRING" id="261392.SAMN02745149_00499"/>
<dbReference type="RefSeq" id="WP_078932423.1">
    <property type="nucleotide sequence ID" value="NZ_FUWG01000003.1"/>
</dbReference>
<dbReference type="OrthoDB" id="9792687at2"/>
<evidence type="ECO:0000313" key="2">
    <source>
        <dbReference type="EMBL" id="SJZ30612.1"/>
    </source>
</evidence>
<name>A0A1T4JKD6_TREPO</name>
<keyword evidence="3" id="KW-1185">Reference proteome</keyword>
<sequence length="1841" mass="211398">MEANITKVQITEDEGKKYNFFVKSTAEFDAFADFEPITNLTAKEAVSKFEELRNKGLNAGIGINIPNDIVFDDPEGNGITILVTDEKKLANFNIFGENFISDLNIKSEKDRSLLKNRIAAYEALYNELVEQSIPAIEPEFVYNKKFSMELSNIENEPVSEQRINSNVSIEIKPVTLEEILGVMEMRTEVTPEGKIKVFDLQRQEYIDNRSDLPAFDEDNWTFNNAGEVFERLDVYINDYYVHDMQEQLEDSGIKITGDETFSDLCSLYKTELENGNDKLSLGELNLAMGIVNPDTVIVPVISKEKSLDDEKIVMEQKQTIEKKISVSDDNAFSVNFTIFRLSNEQFNELKEHLSLNGYKVEWEPVEDSKFTNYDIDHAVFKVDYDSASYVRTILEDRNIYYHSKMGLTSLGFDGKWVDNPLNVEIVSEEEFKHIQEEKEKRFIENKIPYIKIGEHNESSYDNYIEGGTVLSLQEADAILPELNEKWGGGHYKTDFEMFFPEEDISYAPYRYELGDERPLGSLSDNLHMLCSHPEVLETFESNWKKVYAPSVTEEQEKALKEIIKPVQELLETSYKQRFTELEKAMEENKKLNTSFIVEHGKVVKSEEEVKSVQTHIKNIFNSSIEMAAKNTTDYIEKLYDQLEDSQYEDLNRYSFHLIANMIEDVEYGESRMAGADYKKMNSFNWDAWRKSLEELDDNSELIHKAEVISVKYREDLELVRKAESMEQSAEEKVELSAEQWRACDVLAEKAKMDWWFEDYGYDGEIHSPVLKSDLDNLSTAFDGVLRISKDNEVIVRKLFNDNNIKFNEIPLLSSQEANAKAENLYGFYFEYNDDEKCSDIYSSKDGDFVGSYSDGGFGYADGMGIDVPKIPDEVFQDVIALSRQFYIESEKEIENLHSLSEAKNQEVLEIQTGAAKKVQSESLSDLPVEELREGLKYALNEVAQPLPEIDFTRENYNKLFPRDRLKTPIETVKIGAHQFEKLEVKDRKNLLQAVHDVLSTPDVIINEEKESIFGDMENSHVYAKSYVINEKTKAVQSVVVNIEDEYISISTHKRDISNVVNKIKKPDQLLFAAAKVRLLAEQHTKEKLSQSVVSPNRENEYVIPPQTNIPQPQEKSSDEISQNSFTIKGEKYSFSDAEALLKEDIAAIFEELDSSEIEQNLTLNGVKIYGNPEKDGKIKLLVEFDSKNPENRWGEASLFNAIGDENITFNGMEVDVNPITPEKSGTIEEYLSHLERLDAVSEAEVIEKQAELIASREEIKEDNQIDDVLEQCNKILDKYSNTHFTELEQRYINECETKNDARHQVLMSLCNMKYVHVTTKDKEGYWEIKKGKEISANEARKLMSYDDFASGLDRASFHLTAGRNANDGSFVYFNDSERKRDIQPYELTKEDYLLLSKYEKAGGSTEIIPEAILQQLLQYNINANIENPKILSWQEIEDYFSARNVRETKNEVLESFTESQEKPAEKELKEECVARLLENQIDFYGFDTNKTDDKLNSEISVAKWDVLEKIAEKTVSKELDLKPYAIIQEEADKLLMENPVFQECIKNGIISEPDFLLKTENKKDIELTAEDIKNAKALLPKEQYQLILGYTQGEEGEHFKGIIKEISSKAEAIKGKREILTEDEKHPLAFKYIMGASSFYFSEWDGGDELYGYVVLNGNTQDSEWGYTSLEELKNSSSKDRNGFPVIPEMIFYGLEDTIEKQISVDYPEPTEQMGIKPKLNHNEELISEFGKEIFETLQSRKLEQSAYNICCAAQFVIRTMDSSEQKEIFSIMKKCGCEGKNGKANTEDFLTEVVRAENNTASSAYDRKRLYEKINKACPPKKAEAGKGIHNQENDYEMEI</sequence>
<dbReference type="Pfam" id="PF18840">
    <property type="entry name" value="LPD25"/>
    <property type="match status" value="1"/>
</dbReference>